<dbReference type="AlphaFoldDB" id="A0A4Y2DHK2"/>
<keyword evidence="2" id="KW-1185">Reference proteome</keyword>
<organism evidence="1 2">
    <name type="scientific">Araneus ventricosus</name>
    <name type="common">Orbweaver spider</name>
    <name type="synonym">Epeira ventricosa</name>
    <dbReference type="NCBI Taxonomy" id="182803"/>
    <lineage>
        <taxon>Eukaryota</taxon>
        <taxon>Metazoa</taxon>
        <taxon>Ecdysozoa</taxon>
        <taxon>Arthropoda</taxon>
        <taxon>Chelicerata</taxon>
        <taxon>Arachnida</taxon>
        <taxon>Araneae</taxon>
        <taxon>Araneomorphae</taxon>
        <taxon>Entelegynae</taxon>
        <taxon>Araneoidea</taxon>
        <taxon>Araneidae</taxon>
        <taxon>Araneus</taxon>
    </lineage>
</organism>
<evidence type="ECO:0000313" key="2">
    <source>
        <dbReference type="Proteomes" id="UP000499080"/>
    </source>
</evidence>
<reference evidence="1 2" key="1">
    <citation type="journal article" date="2019" name="Sci. Rep.">
        <title>Orb-weaving spider Araneus ventricosus genome elucidates the spidroin gene catalogue.</title>
        <authorList>
            <person name="Kono N."/>
            <person name="Nakamura H."/>
            <person name="Ohtoshi R."/>
            <person name="Moran D.A.P."/>
            <person name="Shinohara A."/>
            <person name="Yoshida Y."/>
            <person name="Fujiwara M."/>
            <person name="Mori M."/>
            <person name="Tomita M."/>
            <person name="Arakawa K."/>
        </authorList>
    </citation>
    <scope>NUCLEOTIDE SEQUENCE [LARGE SCALE GENOMIC DNA]</scope>
</reference>
<comment type="caution">
    <text evidence="1">The sequence shown here is derived from an EMBL/GenBank/DDBJ whole genome shotgun (WGS) entry which is preliminary data.</text>
</comment>
<dbReference type="EMBL" id="BGPR01000371">
    <property type="protein sequence ID" value="GBM16283.1"/>
    <property type="molecule type" value="Genomic_DNA"/>
</dbReference>
<dbReference type="Proteomes" id="UP000499080">
    <property type="component" value="Unassembled WGS sequence"/>
</dbReference>
<name>A0A4Y2DHK2_ARAVE</name>
<proteinExistence type="predicted"/>
<gene>
    <name evidence="1" type="ORF">AVEN_194030_1</name>
</gene>
<sequence length="76" mass="8672">MLQLYAVSQLPEGVIFQQDGTPPYYGNIVRELLDTTFPPTVDRHGYVPKEIQTRHSVIDFTPAVRALLEWLWGKAS</sequence>
<protein>
    <submittedName>
        <fullName evidence="1">Uncharacterized protein</fullName>
    </submittedName>
</protein>
<accession>A0A4Y2DHK2</accession>
<dbReference type="OrthoDB" id="10024116at2759"/>
<evidence type="ECO:0000313" key="1">
    <source>
        <dbReference type="EMBL" id="GBM16283.1"/>
    </source>
</evidence>